<dbReference type="PROSITE" id="PS51257">
    <property type="entry name" value="PROKAR_LIPOPROTEIN"/>
    <property type="match status" value="1"/>
</dbReference>
<feature type="domain" description="LppM" evidence="3">
    <location>
        <begin position="23"/>
        <end position="202"/>
    </location>
</feature>
<dbReference type="InterPro" id="IPR053807">
    <property type="entry name" value="LppM"/>
</dbReference>
<name>A0A7Y9UVR6_9ACTN</name>
<proteinExistence type="predicted"/>
<evidence type="ECO:0000256" key="1">
    <source>
        <dbReference type="SAM" id="MobiDB-lite"/>
    </source>
</evidence>
<evidence type="ECO:0000256" key="2">
    <source>
        <dbReference type="SAM" id="Phobius"/>
    </source>
</evidence>
<keyword evidence="2" id="KW-0472">Membrane</keyword>
<accession>A0A7Y9UVR6</accession>
<evidence type="ECO:0000259" key="3">
    <source>
        <dbReference type="Pfam" id="PF21946"/>
    </source>
</evidence>
<dbReference type="EMBL" id="JACCAA010000001">
    <property type="protein sequence ID" value="NYG58590.1"/>
    <property type="molecule type" value="Genomic_DNA"/>
</dbReference>
<keyword evidence="5" id="KW-1185">Reference proteome</keyword>
<evidence type="ECO:0000313" key="5">
    <source>
        <dbReference type="Proteomes" id="UP000540656"/>
    </source>
</evidence>
<protein>
    <recommendedName>
        <fullName evidence="3">LppM domain-containing protein</fullName>
    </recommendedName>
</protein>
<feature type="compositionally biased region" description="Gly residues" evidence="1">
    <location>
        <begin position="207"/>
        <end position="223"/>
    </location>
</feature>
<sequence>MLRRIASVLAVLGLLMLLTGCLKVEMELKIGSDGTVSGTMITAMNKDAITTMGPISGASGDDPRAVWEAMQEDSYDDLPEGATVEPYEEGDFIGDRITFDAVPVEEVGGVLDSGESGAFTITHQYDTYVFKGSFDLSGQAGAGGVSDAEMKGFFAVYGKPEMKVSLTFPGEVTETNGEVDGTNVTWTRDLTATTQEPMTAIAKDSGGAVGPNGGGGADGGTDGDGTDEDESASAADDSQAMVLAGTGAGALVVLLALIGLAMGVNRALRG</sequence>
<dbReference type="Pfam" id="PF21946">
    <property type="entry name" value="LppM"/>
    <property type="match status" value="1"/>
</dbReference>
<evidence type="ECO:0000313" key="4">
    <source>
        <dbReference type="EMBL" id="NYG58590.1"/>
    </source>
</evidence>
<keyword evidence="2" id="KW-1133">Transmembrane helix</keyword>
<feature type="region of interest" description="Disordered" evidence="1">
    <location>
        <begin position="201"/>
        <end position="236"/>
    </location>
</feature>
<dbReference type="AlphaFoldDB" id="A0A7Y9UVR6"/>
<reference evidence="4 5" key="1">
    <citation type="submission" date="2020-07" db="EMBL/GenBank/DDBJ databases">
        <title>Sequencing the genomes of 1000 actinobacteria strains.</title>
        <authorList>
            <person name="Klenk H.-P."/>
        </authorList>
    </citation>
    <scope>NUCLEOTIDE SEQUENCE [LARGE SCALE GENOMIC DNA]</scope>
    <source>
        <strain evidence="4 5">DSM 23819</strain>
    </source>
</reference>
<dbReference type="Proteomes" id="UP000540656">
    <property type="component" value="Unassembled WGS sequence"/>
</dbReference>
<gene>
    <name evidence="4" type="ORF">BJ980_001513</name>
</gene>
<feature type="transmembrane region" description="Helical" evidence="2">
    <location>
        <begin position="240"/>
        <end position="264"/>
    </location>
</feature>
<comment type="caution">
    <text evidence="4">The sequence shown here is derived from an EMBL/GenBank/DDBJ whole genome shotgun (WGS) entry which is preliminary data.</text>
</comment>
<keyword evidence="2" id="KW-0812">Transmembrane</keyword>
<dbReference type="RefSeq" id="WP_179501739.1">
    <property type="nucleotide sequence ID" value="NZ_JACCAA010000001.1"/>
</dbReference>
<organism evidence="4 5">
    <name type="scientific">Nocardioides daedukensis</name>
    <dbReference type="NCBI Taxonomy" id="634462"/>
    <lineage>
        <taxon>Bacteria</taxon>
        <taxon>Bacillati</taxon>
        <taxon>Actinomycetota</taxon>
        <taxon>Actinomycetes</taxon>
        <taxon>Propionibacteriales</taxon>
        <taxon>Nocardioidaceae</taxon>
        <taxon>Nocardioides</taxon>
    </lineage>
</organism>